<evidence type="ECO:0000259" key="6">
    <source>
        <dbReference type="PROSITE" id="PS50173"/>
    </source>
</evidence>
<sequence length="447" mass="51087">MPLYALVDGNSFYASCQIAFQPWLKHRPVVVLSNNDGCIVAANDLAKQLDRHYFKQRNLGAGGYHAAMPNSMMFQPYYKVAGLLKKHDTVVFSSNYELYEDMSHRMHRITAGFAERQTIYSIDESFLDFGNLTLEAAERHARKLRQTVDQYLGLPVAVGLGRSKTEAKLANRLAKKLSYSNGVFNLGNLSEKAHDALLKTLEVGEIWGVGKRMANRLHEQNIHTAYDLKHADSKTVRRLYSVHLERTVQELNGQACLPFYDAHPYKRQIISSRSFGRNITDLQEMRQAVTYHVCKAAEKLRRQQCRCTSLSVHIRTADHSFKPTYRNQQSIVWIRPSDDSIVLSRYAHQALRAIWQSGFDYAKAGVVLSDIEPWGTEQFDLFSPPEDLAAEQKSTNLMQLMDRINRHNGQNSLQLGSSGLLNNSWKMRRNLMSPRYTTQWGELLTVN</sequence>
<keyword evidence="8" id="KW-1185">Reference proteome</keyword>
<protein>
    <submittedName>
        <fullName evidence="7">Y-family DNA polymerase</fullName>
    </submittedName>
</protein>
<keyword evidence="3" id="KW-0741">SOS mutagenesis</keyword>
<keyword evidence="5" id="KW-0742">SOS response</keyword>
<dbReference type="PROSITE" id="PS50173">
    <property type="entry name" value="UMUC"/>
    <property type="match status" value="1"/>
</dbReference>
<evidence type="ECO:0000256" key="1">
    <source>
        <dbReference type="ARBA" id="ARBA00010945"/>
    </source>
</evidence>
<feature type="domain" description="UmuC" evidence="6">
    <location>
        <begin position="4"/>
        <end position="210"/>
    </location>
</feature>
<dbReference type="EMBL" id="JACBGI020000007">
    <property type="protein sequence ID" value="MBF6057786.1"/>
    <property type="molecule type" value="Genomic_DNA"/>
</dbReference>
<dbReference type="InterPro" id="IPR036775">
    <property type="entry name" value="DNA_pol_Y-fam_lit_finger_sf"/>
</dbReference>
<evidence type="ECO:0000313" key="8">
    <source>
        <dbReference type="Proteomes" id="UP001193680"/>
    </source>
</evidence>
<dbReference type="InterPro" id="IPR001126">
    <property type="entry name" value="UmuC"/>
</dbReference>
<gene>
    <name evidence="7" type="ORF">H8792_005470</name>
</gene>
<evidence type="ECO:0000256" key="4">
    <source>
        <dbReference type="ARBA" id="ARBA00023204"/>
    </source>
</evidence>
<dbReference type="InterPro" id="IPR043502">
    <property type="entry name" value="DNA/RNA_pol_sf"/>
</dbReference>
<dbReference type="SUPFAM" id="SSF100879">
    <property type="entry name" value="Lesion bypass DNA polymerase (Y-family), little finger domain"/>
    <property type="match status" value="1"/>
</dbReference>
<evidence type="ECO:0000256" key="2">
    <source>
        <dbReference type="ARBA" id="ARBA00022763"/>
    </source>
</evidence>
<dbReference type="Gene3D" id="3.30.1490.100">
    <property type="entry name" value="DNA polymerase, Y-family, little finger domain"/>
    <property type="match status" value="1"/>
</dbReference>
<comment type="similarity">
    <text evidence="1">Belongs to the DNA polymerase type-Y family.</text>
</comment>
<keyword evidence="4" id="KW-0234">DNA repair</keyword>
<evidence type="ECO:0000256" key="5">
    <source>
        <dbReference type="ARBA" id="ARBA00023236"/>
    </source>
</evidence>
<dbReference type="SUPFAM" id="SSF56672">
    <property type="entry name" value="DNA/RNA polymerases"/>
    <property type="match status" value="1"/>
</dbReference>
<keyword evidence="2" id="KW-0227">DNA damage</keyword>
<reference evidence="7 8" key="1">
    <citation type="submission" date="2020-06" db="EMBL/GenBank/DDBJ databases">
        <authorList>
            <person name="Scott K."/>
        </authorList>
    </citation>
    <scope>NUCLEOTIDE SEQUENCE [LARGE SCALE GENOMIC DNA]</scope>
    <source>
        <strain evidence="7 8">HH1</strain>
    </source>
</reference>
<dbReference type="PANTHER" id="PTHR11076:SF34">
    <property type="entry name" value="PROTEIN UMUC"/>
    <property type="match status" value="1"/>
</dbReference>
<dbReference type="InterPro" id="IPR050116">
    <property type="entry name" value="DNA_polymerase-Y"/>
</dbReference>
<dbReference type="Proteomes" id="UP001193680">
    <property type="component" value="Unassembled WGS sequence"/>
</dbReference>
<dbReference type="CDD" id="cd01700">
    <property type="entry name" value="PolY_Pol_V_umuC"/>
    <property type="match status" value="1"/>
</dbReference>
<evidence type="ECO:0000256" key="3">
    <source>
        <dbReference type="ARBA" id="ARBA00023199"/>
    </source>
</evidence>
<proteinExistence type="inferred from homology"/>
<comment type="caution">
    <text evidence="7">The sequence shown here is derived from an EMBL/GenBank/DDBJ whole genome shotgun (WGS) entry which is preliminary data.</text>
</comment>
<dbReference type="InterPro" id="IPR025188">
    <property type="entry name" value="DUF4113"/>
</dbReference>
<dbReference type="Gene3D" id="3.30.70.270">
    <property type="match status" value="1"/>
</dbReference>
<reference evidence="7 8" key="2">
    <citation type="submission" date="2020-11" db="EMBL/GenBank/DDBJ databases">
        <title>Sulfur oxidizing isolate from Hospital Hole Sinkhole.</title>
        <authorList>
            <person name="Scott K.M."/>
        </authorList>
    </citation>
    <scope>NUCLEOTIDE SEQUENCE [LARGE SCALE GENOMIC DNA]</scope>
    <source>
        <strain evidence="7 8">HH1</strain>
    </source>
</reference>
<dbReference type="Pfam" id="PF13438">
    <property type="entry name" value="DUF4113"/>
    <property type="match status" value="1"/>
</dbReference>
<name>A0ABS0BY64_9GAMM</name>
<dbReference type="Pfam" id="PF11799">
    <property type="entry name" value="IMS_C"/>
    <property type="match status" value="1"/>
</dbReference>
<dbReference type="PANTHER" id="PTHR11076">
    <property type="entry name" value="DNA REPAIR POLYMERASE UMUC / TRANSFERASE FAMILY MEMBER"/>
    <property type="match status" value="1"/>
</dbReference>
<dbReference type="Pfam" id="PF00817">
    <property type="entry name" value="IMS"/>
    <property type="match status" value="2"/>
</dbReference>
<dbReference type="InterPro" id="IPR017961">
    <property type="entry name" value="DNA_pol_Y-fam_little_finger"/>
</dbReference>
<organism evidence="7 8">
    <name type="scientific">Thiomicrorhabdus heinhorstiae</name>
    <dbReference type="NCBI Taxonomy" id="2748010"/>
    <lineage>
        <taxon>Bacteria</taxon>
        <taxon>Pseudomonadati</taxon>
        <taxon>Pseudomonadota</taxon>
        <taxon>Gammaproteobacteria</taxon>
        <taxon>Thiotrichales</taxon>
        <taxon>Piscirickettsiaceae</taxon>
        <taxon>Thiomicrorhabdus</taxon>
    </lineage>
</organism>
<dbReference type="InterPro" id="IPR043128">
    <property type="entry name" value="Rev_trsase/Diguanyl_cyclase"/>
</dbReference>
<accession>A0ABS0BY64</accession>
<dbReference type="RefSeq" id="WP_185977930.1">
    <property type="nucleotide sequence ID" value="NZ_JACBGI020000007.1"/>
</dbReference>
<dbReference type="Gene3D" id="1.10.150.20">
    <property type="entry name" value="5' to 3' exonuclease, C-terminal subdomain"/>
    <property type="match status" value="1"/>
</dbReference>
<evidence type="ECO:0000313" key="7">
    <source>
        <dbReference type="EMBL" id="MBF6057786.1"/>
    </source>
</evidence>
<dbReference type="Gene3D" id="3.40.1170.60">
    <property type="match status" value="1"/>
</dbReference>